<proteinExistence type="predicted"/>
<dbReference type="EMBL" id="QGGO01000018">
    <property type="protein sequence ID" value="PWK22955.1"/>
    <property type="molecule type" value="Genomic_DNA"/>
</dbReference>
<dbReference type="AlphaFoldDB" id="A0A316DYF8"/>
<reference evidence="1 2" key="1">
    <citation type="submission" date="2018-05" db="EMBL/GenBank/DDBJ databases">
        <title>Genomic Encyclopedia of Archaeal and Bacterial Type Strains, Phase II (KMG-II): from individual species to whole genera.</title>
        <authorList>
            <person name="Goeker M."/>
        </authorList>
    </citation>
    <scope>NUCLEOTIDE SEQUENCE [LARGE SCALE GENOMIC DNA]</scope>
    <source>
        <strain evidence="1 2">DSM 22214</strain>
    </source>
</reference>
<gene>
    <name evidence="1" type="ORF">LV89_03221</name>
</gene>
<name>A0A316DYF8_9BACT</name>
<protein>
    <submittedName>
        <fullName evidence="1">Uncharacterized protein</fullName>
    </submittedName>
</protein>
<evidence type="ECO:0000313" key="2">
    <source>
        <dbReference type="Proteomes" id="UP000245489"/>
    </source>
</evidence>
<evidence type="ECO:0000313" key="1">
    <source>
        <dbReference type="EMBL" id="PWK22955.1"/>
    </source>
</evidence>
<keyword evidence="2" id="KW-1185">Reference proteome</keyword>
<organism evidence="1 2">
    <name type="scientific">Arcicella aurantiaca</name>
    <dbReference type="NCBI Taxonomy" id="591202"/>
    <lineage>
        <taxon>Bacteria</taxon>
        <taxon>Pseudomonadati</taxon>
        <taxon>Bacteroidota</taxon>
        <taxon>Cytophagia</taxon>
        <taxon>Cytophagales</taxon>
        <taxon>Flectobacillaceae</taxon>
        <taxon>Arcicella</taxon>
    </lineage>
</organism>
<comment type="caution">
    <text evidence="1">The sequence shown here is derived from an EMBL/GenBank/DDBJ whole genome shotgun (WGS) entry which is preliminary data.</text>
</comment>
<accession>A0A316DYF8</accession>
<dbReference type="Proteomes" id="UP000245489">
    <property type="component" value="Unassembled WGS sequence"/>
</dbReference>
<sequence length="71" mass="8061">MIKFELMKKLILLTAIIASFQVETEAFNTISSTKTILTATSSEAKVVVKRRRKKGFLWGIFKKKDCGCPKH</sequence>